<protein>
    <recommendedName>
        <fullName evidence="1">Antitoxin SocA-like Panacea domain-containing protein</fullName>
    </recommendedName>
</protein>
<evidence type="ECO:0000313" key="2">
    <source>
        <dbReference type="EMBL" id="GEN46659.1"/>
    </source>
</evidence>
<sequence>MINYFSEKVNSLHKVKLMKMLWFSDILNFKRTGQSISGLVYNALPMGAVPEGYEQIVLLDGVEFDTIQYGENIGYKFKPSPGFEITELTDEEIQTLEHIISMIGHLTTDEIVHKMHEEEAYKHTACNSPISYSFARI</sequence>
<evidence type="ECO:0000313" key="3">
    <source>
        <dbReference type="Proteomes" id="UP000321440"/>
    </source>
</evidence>
<accession>A0A511W6D7</accession>
<comment type="caution">
    <text evidence="2">The sequence shown here is derived from an EMBL/GenBank/DDBJ whole genome shotgun (WGS) entry which is preliminary data.</text>
</comment>
<name>A0A511W6D7_9BACI</name>
<dbReference type="EMBL" id="BJYA01000017">
    <property type="protein sequence ID" value="GEN46659.1"/>
    <property type="molecule type" value="Genomic_DNA"/>
</dbReference>
<feature type="domain" description="Antitoxin SocA-like Panacea" evidence="1">
    <location>
        <begin position="17"/>
        <end position="120"/>
    </location>
</feature>
<proteinExistence type="predicted"/>
<dbReference type="InterPro" id="IPR025272">
    <property type="entry name" value="SocA_Panacea"/>
</dbReference>
<dbReference type="Pfam" id="PF13274">
    <property type="entry name" value="SocA_Panacea"/>
    <property type="match status" value="1"/>
</dbReference>
<reference evidence="2 3" key="1">
    <citation type="submission" date="2019-07" db="EMBL/GenBank/DDBJ databases">
        <title>Whole genome shotgun sequence of Alkalibacillus haloalkaliphilus NBRC 103110.</title>
        <authorList>
            <person name="Hosoyama A."/>
            <person name="Uohara A."/>
            <person name="Ohji S."/>
            <person name="Ichikawa N."/>
        </authorList>
    </citation>
    <scope>NUCLEOTIDE SEQUENCE [LARGE SCALE GENOMIC DNA]</scope>
    <source>
        <strain evidence="2 3">NBRC 103110</strain>
    </source>
</reference>
<organism evidence="2 3">
    <name type="scientific">Alkalibacillus haloalkaliphilus</name>
    <dbReference type="NCBI Taxonomy" id="94136"/>
    <lineage>
        <taxon>Bacteria</taxon>
        <taxon>Bacillati</taxon>
        <taxon>Bacillota</taxon>
        <taxon>Bacilli</taxon>
        <taxon>Bacillales</taxon>
        <taxon>Bacillaceae</taxon>
        <taxon>Alkalibacillus</taxon>
    </lineage>
</organism>
<dbReference type="Proteomes" id="UP000321440">
    <property type="component" value="Unassembled WGS sequence"/>
</dbReference>
<dbReference type="RefSeq" id="WP_218025424.1">
    <property type="nucleotide sequence ID" value="NZ_BJYA01000017.1"/>
</dbReference>
<keyword evidence="3" id="KW-1185">Reference proteome</keyword>
<gene>
    <name evidence="2" type="ORF">AHA02nite_24350</name>
</gene>
<dbReference type="AlphaFoldDB" id="A0A511W6D7"/>
<evidence type="ECO:0000259" key="1">
    <source>
        <dbReference type="Pfam" id="PF13274"/>
    </source>
</evidence>